<dbReference type="AlphaFoldDB" id="A0A3S3SJW1"/>
<proteinExistence type="predicted"/>
<sequence length="215" mass="24326">MSNFAFLPADFRTIAETATQAEGHIMGDPRAACFHARFTLEAIVHWLYRHDSSLHQPYARNLGALLFETTFQDLLPQAVLHKAQLIHKLGNAAVHNPRPVPTTSALQAVKDLHHFCHWLVRTYSPDSQRETAGWRDDLLPPALDIDSAAVVPRKELETLEGQLAAQNEKALKRQQERDDLDAELQALRHQLAEIRAQAEQKTDPHNYSEAETRHA</sequence>
<accession>A0A3S3SJW1</accession>
<comment type="caution">
    <text evidence="3">The sequence shown here is derived from an EMBL/GenBank/DDBJ whole genome shotgun (WGS) entry which is preliminary data.</text>
</comment>
<evidence type="ECO:0000256" key="1">
    <source>
        <dbReference type="SAM" id="MobiDB-lite"/>
    </source>
</evidence>
<evidence type="ECO:0000259" key="2">
    <source>
        <dbReference type="Pfam" id="PF13643"/>
    </source>
</evidence>
<keyword evidence="4" id="KW-1185">Reference proteome</keyword>
<protein>
    <recommendedName>
        <fullName evidence="2">DUF4145 domain-containing protein</fullName>
    </recommendedName>
</protein>
<name>A0A3S3SJW1_9BACT</name>
<dbReference type="Proteomes" id="UP000287853">
    <property type="component" value="Unassembled WGS sequence"/>
</dbReference>
<feature type="domain" description="DUF4145" evidence="2">
    <location>
        <begin position="24"/>
        <end position="110"/>
    </location>
</feature>
<evidence type="ECO:0000313" key="4">
    <source>
        <dbReference type="Proteomes" id="UP000287853"/>
    </source>
</evidence>
<feature type="region of interest" description="Disordered" evidence="1">
    <location>
        <begin position="191"/>
        <end position="215"/>
    </location>
</feature>
<dbReference type="InterPro" id="IPR025285">
    <property type="entry name" value="DUF4145"/>
</dbReference>
<gene>
    <name evidence="3" type="ORF">H206_02118</name>
</gene>
<dbReference type="EMBL" id="MTKO01000095">
    <property type="protein sequence ID" value="RWX44400.1"/>
    <property type="molecule type" value="Genomic_DNA"/>
</dbReference>
<reference evidence="3 4" key="1">
    <citation type="submission" date="2017-01" db="EMBL/GenBank/DDBJ databases">
        <title>The cable genome- insights into the physiology and evolution of filamentous bacteria capable of sulfide oxidation via long distance electron transfer.</title>
        <authorList>
            <person name="Schreiber L."/>
            <person name="Bjerg J.T."/>
            <person name="Boggild A."/>
            <person name="Van De Vossenberg J."/>
            <person name="Meysman F."/>
            <person name="Nielsen L.P."/>
            <person name="Schramm A."/>
            <person name="Kjeldsen K.U."/>
        </authorList>
    </citation>
    <scope>NUCLEOTIDE SEQUENCE [LARGE SCALE GENOMIC DNA]</scope>
    <source>
        <strain evidence="3">MCF</strain>
    </source>
</reference>
<dbReference type="Pfam" id="PF13643">
    <property type="entry name" value="DUF4145"/>
    <property type="match status" value="1"/>
</dbReference>
<evidence type="ECO:0000313" key="3">
    <source>
        <dbReference type="EMBL" id="RWX44400.1"/>
    </source>
</evidence>
<organism evidence="3 4">
    <name type="scientific">Candidatus Electrothrix aarhusensis</name>
    <dbReference type="NCBI Taxonomy" id="1859131"/>
    <lineage>
        <taxon>Bacteria</taxon>
        <taxon>Pseudomonadati</taxon>
        <taxon>Thermodesulfobacteriota</taxon>
        <taxon>Desulfobulbia</taxon>
        <taxon>Desulfobulbales</taxon>
        <taxon>Desulfobulbaceae</taxon>
        <taxon>Candidatus Electrothrix</taxon>
    </lineage>
</organism>